<feature type="transmembrane region" description="Helical" evidence="8">
    <location>
        <begin position="409"/>
        <end position="435"/>
    </location>
</feature>
<dbReference type="OrthoDB" id="9807568at2"/>
<dbReference type="NCBIfam" id="NF009306">
    <property type="entry name" value="PRK12663.1"/>
    <property type="match status" value="1"/>
</dbReference>
<dbReference type="PANTHER" id="PTHR42703:SF1">
    <property type="entry name" value="NA(+)_H(+) ANTIPORTER SUBUNIT D1"/>
    <property type="match status" value="1"/>
</dbReference>
<feature type="transmembrane region" description="Helical" evidence="8">
    <location>
        <begin position="275"/>
        <end position="296"/>
    </location>
</feature>
<gene>
    <name evidence="11" type="ordered locus">Ftrac_2637</name>
</gene>
<dbReference type="InterPro" id="IPR050586">
    <property type="entry name" value="CPA3_Na-H_Antiporter_D"/>
</dbReference>
<feature type="transmembrane region" description="Helical" evidence="8">
    <location>
        <begin position="330"/>
        <end position="351"/>
    </location>
</feature>
<evidence type="ECO:0000256" key="6">
    <source>
        <dbReference type="ARBA" id="ARBA00023136"/>
    </source>
</evidence>
<keyword evidence="4 7" id="KW-0812">Transmembrane</keyword>
<protein>
    <submittedName>
        <fullName evidence="11">Multisubunit sodium/proton antiporter, MrpD subunit</fullName>
    </submittedName>
</protein>
<feature type="transmembrane region" description="Helical" evidence="8">
    <location>
        <begin position="303"/>
        <end position="324"/>
    </location>
</feature>
<comment type="subcellular location">
    <subcellularLocation>
        <location evidence="1">Cell membrane</location>
        <topology evidence="1">Multi-pass membrane protein</topology>
    </subcellularLocation>
    <subcellularLocation>
        <location evidence="7">Membrane</location>
        <topology evidence="7">Multi-pass membrane protein</topology>
    </subcellularLocation>
</comment>
<feature type="transmembrane region" description="Helical" evidence="8">
    <location>
        <begin position="208"/>
        <end position="233"/>
    </location>
</feature>
<sequence>MGYEEIIILLPLIFPLVTATISLFFKKNTSLNDIISIVGSSSLLVISAAFLFPLIIEEGIVTTQIGGWEAPFGITIVVDMFSALMLLIASIVGLMVTIYAIQNISSKKKGFGFFVFFHLLIMAVNGAFLAGDIFNLYVWFEVMLIASFVLLVLGNGKKQLIATVKYTLLSFIASAFLLIGVGMIYGITGSLNMADVALFVQENDNEPLITVAAVLFMLPFSIKAALFPLYFWLPDSYHTPDISISALFSGLLTKVGIYAMIRFFTLIFIHDINYTHTILLVVAGFTMLSGVFGALSKMDMRRILSFHIVSQVGYMILGLALYTPLAVAGAIFYVIQHILAKTNLFLITGLVEKIKGSSNLKEISGLYHRFPIVSIIFLIVALSLAGLPPFSAFWAKFILIKAGFEVKEYFVVAIALITGLLTLFSMVKIWVNAFWGKEQKERERNLIKSEKSLFKNQLNLIFPVVMIALATLFIGLFSMPLMEYASIAAEQLMNPDLYIKAVLGSSN</sequence>
<evidence type="ECO:0000256" key="8">
    <source>
        <dbReference type="SAM" id="Phobius"/>
    </source>
</evidence>
<evidence type="ECO:0000256" key="5">
    <source>
        <dbReference type="ARBA" id="ARBA00022989"/>
    </source>
</evidence>
<keyword evidence="12" id="KW-1185">Reference proteome</keyword>
<accession>E4TQ92</accession>
<evidence type="ECO:0000259" key="9">
    <source>
        <dbReference type="Pfam" id="PF00361"/>
    </source>
</evidence>
<keyword evidence="6 8" id="KW-0472">Membrane</keyword>
<keyword evidence="3" id="KW-1003">Cell membrane</keyword>
<dbReference type="EMBL" id="CP002349">
    <property type="protein sequence ID" value="ADR22615.1"/>
    <property type="molecule type" value="Genomic_DNA"/>
</dbReference>
<dbReference type="KEGG" id="mtt:Ftrac_2637"/>
<feature type="transmembrane region" description="Helical" evidence="8">
    <location>
        <begin position="166"/>
        <end position="188"/>
    </location>
</feature>
<feature type="transmembrane region" description="Helical" evidence="8">
    <location>
        <begin position="456"/>
        <end position="477"/>
    </location>
</feature>
<feature type="transmembrane region" description="Helical" evidence="8">
    <location>
        <begin position="37"/>
        <end position="56"/>
    </location>
</feature>
<dbReference type="RefSeq" id="WP_013454758.1">
    <property type="nucleotide sequence ID" value="NC_014759.1"/>
</dbReference>
<name>E4TQ92_MARTH</name>
<comment type="similarity">
    <text evidence="2">Belongs to the CPA3 antiporters (TC 2.A.63) subunit D family.</text>
</comment>
<dbReference type="STRING" id="643867.Ftrac_2637"/>
<evidence type="ECO:0000256" key="2">
    <source>
        <dbReference type="ARBA" id="ARBA00005346"/>
    </source>
</evidence>
<dbReference type="eggNOG" id="COG0651">
    <property type="taxonomic scope" value="Bacteria"/>
</dbReference>
<feature type="transmembrane region" description="Helical" evidence="8">
    <location>
        <begin position="136"/>
        <end position="154"/>
    </location>
</feature>
<feature type="domain" description="NADH-Ubiquinone oxidoreductase (complex I) chain 5 N-terminal" evidence="10">
    <location>
        <begin position="72"/>
        <end position="102"/>
    </location>
</feature>
<dbReference type="AlphaFoldDB" id="E4TQ92"/>
<feature type="transmembrane region" description="Helical" evidence="8">
    <location>
        <begin position="6"/>
        <end position="25"/>
    </location>
</feature>
<organism evidence="11 12">
    <name type="scientific">Marivirga tractuosa (strain ATCC 23168 / DSM 4126 / NBRC 15989 / NCIMB 1408 / VKM B-1430 / H-43)</name>
    <name type="common">Microscilla tractuosa</name>
    <name type="synonym">Flexibacter tractuosus</name>
    <dbReference type="NCBI Taxonomy" id="643867"/>
    <lineage>
        <taxon>Bacteria</taxon>
        <taxon>Pseudomonadati</taxon>
        <taxon>Bacteroidota</taxon>
        <taxon>Cytophagia</taxon>
        <taxon>Cytophagales</taxon>
        <taxon>Marivirgaceae</taxon>
        <taxon>Marivirga</taxon>
    </lineage>
</organism>
<evidence type="ECO:0000256" key="4">
    <source>
        <dbReference type="ARBA" id="ARBA00022692"/>
    </source>
</evidence>
<evidence type="ECO:0000256" key="3">
    <source>
        <dbReference type="ARBA" id="ARBA00022475"/>
    </source>
</evidence>
<feature type="transmembrane region" description="Helical" evidence="8">
    <location>
        <begin position="76"/>
        <end position="99"/>
    </location>
</feature>
<evidence type="ECO:0000313" key="11">
    <source>
        <dbReference type="EMBL" id="ADR22615.1"/>
    </source>
</evidence>
<keyword evidence="5 8" id="KW-1133">Transmembrane helix</keyword>
<proteinExistence type="inferred from homology"/>
<dbReference type="HOGENOM" id="CLU_007100_9_2_10"/>
<evidence type="ECO:0000256" key="7">
    <source>
        <dbReference type="RuleBase" id="RU000320"/>
    </source>
</evidence>
<dbReference type="GO" id="GO:0005886">
    <property type="term" value="C:plasma membrane"/>
    <property type="evidence" value="ECO:0007669"/>
    <property type="project" value="UniProtKB-SubCell"/>
</dbReference>
<dbReference type="Pfam" id="PF00361">
    <property type="entry name" value="Proton_antipo_M"/>
    <property type="match status" value="1"/>
</dbReference>
<dbReference type="PRINTS" id="PR01434">
    <property type="entry name" value="NADHDHGNASE5"/>
</dbReference>
<feature type="transmembrane region" description="Helical" evidence="8">
    <location>
        <begin position="372"/>
        <end position="397"/>
    </location>
</feature>
<dbReference type="Proteomes" id="UP000008720">
    <property type="component" value="Chromosome"/>
</dbReference>
<feature type="transmembrane region" description="Helical" evidence="8">
    <location>
        <begin position="111"/>
        <end position="130"/>
    </location>
</feature>
<dbReference type="PANTHER" id="PTHR42703">
    <property type="entry name" value="NADH DEHYDROGENASE"/>
    <property type="match status" value="1"/>
</dbReference>
<dbReference type="Pfam" id="PF00662">
    <property type="entry name" value="Proton_antipo_N"/>
    <property type="match status" value="1"/>
</dbReference>
<reference evidence="11 12" key="1">
    <citation type="journal article" date="2011" name="Stand. Genomic Sci.">
        <title>Complete genome sequence of Marivirga tractuosa type strain (H-43).</title>
        <authorList>
            <person name="Pagani I."/>
            <person name="Chertkov O."/>
            <person name="Lapidus A."/>
            <person name="Lucas S."/>
            <person name="Del Rio T.G."/>
            <person name="Tice H."/>
            <person name="Copeland A."/>
            <person name="Cheng J.F."/>
            <person name="Nolan M."/>
            <person name="Saunders E."/>
            <person name="Pitluck S."/>
            <person name="Held B."/>
            <person name="Goodwin L."/>
            <person name="Liolios K."/>
            <person name="Ovchinikova G."/>
            <person name="Ivanova N."/>
            <person name="Mavromatis K."/>
            <person name="Pati A."/>
            <person name="Chen A."/>
            <person name="Palaniappan K."/>
            <person name="Land M."/>
            <person name="Hauser L."/>
            <person name="Jeffries C.D."/>
            <person name="Detter J.C."/>
            <person name="Han C."/>
            <person name="Tapia R."/>
            <person name="Ngatchou-Djao O.D."/>
            <person name="Rohde M."/>
            <person name="Goker M."/>
            <person name="Spring S."/>
            <person name="Sikorski J."/>
            <person name="Woyke T."/>
            <person name="Bristow J."/>
            <person name="Eisen J.A."/>
            <person name="Markowitz V."/>
            <person name="Hugenholtz P."/>
            <person name="Klenk H.P."/>
            <person name="Kyrpides N.C."/>
        </authorList>
    </citation>
    <scope>NUCLEOTIDE SEQUENCE [LARGE SCALE GENOMIC DNA]</scope>
    <source>
        <strain evidence="12">ATCC 23168 / DSM 4126 / NBRC 15989 / NCIMB 1408 / VKM B-1430 / H-43</strain>
    </source>
</reference>
<feature type="transmembrane region" description="Helical" evidence="8">
    <location>
        <begin position="245"/>
        <end position="269"/>
    </location>
</feature>
<feature type="domain" description="NADH:quinone oxidoreductase/Mrp antiporter transmembrane" evidence="9">
    <location>
        <begin position="130"/>
        <end position="422"/>
    </location>
</feature>
<evidence type="ECO:0000259" key="10">
    <source>
        <dbReference type="Pfam" id="PF00662"/>
    </source>
</evidence>
<dbReference type="InterPro" id="IPR001750">
    <property type="entry name" value="ND/Mrp_TM"/>
</dbReference>
<dbReference type="InterPro" id="IPR001516">
    <property type="entry name" value="Proton_antipo_N"/>
</dbReference>
<evidence type="ECO:0000313" key="12">
    <source>
        <dbReference type="Proteomes" id="UP000008720"/>
    </source>
</evidence>
<evidence type="ECO:0000256" key="1">
    <source>
        <dbReference type="ARBA" id="ARBA00004651"/>
    </source>
</evidence>